<dbReference type="STRING" id="1462996.AWM70_15030"/>
<dbReference type="Proteomes" id="UP000092573">
    <property type="component" value="Chromosome"/>
</dbReference>
<dbReference type="SUPFAM" id="SSF116726">
    <property type="entry name" value="TrkA C-terminal domain-like"/>
    <property type="match status" value="1"/>
</dbReference>
<feature type="domain" description="RCK C-terminal" evidence="1">
    <location>
        <begin position="76"/>
        <end position="161"/>
    </location>
</feature>
<accession>A0A1B1N2T9</accession>
<dbReference type="InterPro" id="IPR058776">
    <property type="entry name" value="KhtT-like_N"/>
</dbReference>
<evidence type="ECO:0000313" key="2">
    <source>
        <dbReference type="EMBL" id="ANS75751.1"/>
    </source>
</evidence>
<dbReference type="OrthoDB" id="67547at2"/>
<name>A0A1B1N2T9_9BACL</name>
<dbReference type="EMBL" id="CP014167">
    <property type="protein sequence ID" value="ANS75751.1"/>
    <property type="molecule type" value="Genomic_DNA"/>
</dbReference>
<keyword evidence="3" id="KW-1185">Reference proteome</keyword>
<dbReference type="Pfam" id="PF25991">
    <property type="entry name" value="KhtT_N"/>
    <property type="match status" value="1"/>
</dbReference>
<dbReference type="Gene3D" id="3.30.70.1450">
    <property type="entry name" value="Regulator of K+ conductance, C-terminal domain"/>
    <property type="match status" value="1"/>
</dbReference>
<dbReference type="InterPro" id="IPR006037">
    <property type="entry name" value="RCK_C"/>
</dbReference>
<protein>
    <submittedName>
        <fullName evidence="2">Potassium:proton antiporter</fullName>
    </submittedName>
</protein>
<organism evidence="2 3">
    <name type="scientific">Paenibacillus yonginensis</name>
    <dbReference type="NCBI Taxonomy" id="1462996"/>
    <lineage>
        <taxon>Bacteria</taxon>
        <taxon>Bacillati</taxon>
        <taxon>Bacillota</taxon>
        <taxon>Bacilli</taxon>
        <taxon>Bacillales</taxon>
        <taxon>Paenibacillaceae</taxon>
        <taxon>Paenibacillus</taxon>
    </lineage>
</organism>
<dbReference type="KEGG" id="pyg:AWM70_15030"/>
<sequence>MNLKETDLPGIGKKFVVTTRSGDKLVIIVHDDGRRELYHFKHDDEEESISMVTLDDDEARHISAIVGGINYKPKALETIEVALDDLIIEWYRIESGFKCVGLSIGELNVRQQSGATIIALIDPTHGKTINPGPDVVITANSMLVALGERQHQKRLRQVLLNGGG</sequence>
<dbReference type="AlphaFoldDB" id="A0A1B1N2T9"/>
<dbReference type="GO" id="GO:0006813">
    <property type="term" value="P:potassium ion transport"/>
    <property type="evidence" value="ECO:0007669"/>
    <property type="project" value="InterPro"/>
</dbReference>
<gene>
    <name evidence="2" type="ORF">AWM70_15030</name>
</gene>
<evidence type="ECO:0000259" key="1">
    <source>
        <dbReference type="PROSITE" id="PS51202"/>
    </source>
</evidence>
<dbReference type="Pfam" id="PF02080">
    <property type="entry name" value="TrkA_C"/>
    <property type="match status" value="1"/>
</dbReference>
<dbReference type="GO" id="GO:0008324">
    <property type="term" value="F:monoatomic cation transmembrane transporter activity"/>
    <property type="evidence" value="ECO:0007669"/>
    <property type="project" value="InterPro"/>
</dbReference>
<dbReference type="PROSITE" id="PS51202">
    <property type="entry name" value="RCK_C"/>
    <property type="match status" value="1"/>
</dbReference>
<evidence type="ECO:0000313" key="3">
    <source>
        <dbReference type="Proteomes" id="UP000092573"/>
    </source>
</evidence>
<dbReference type="PIRSF" id="PIRSF005028">
    <property type="entry name" value="KhtT"/>
    <property type="match status" value="1"/>
</dbReference>
<proteinExistence type="predicted"/>
<reference evidence="2 3" key="1">
    <citation type="submission" date="2016-01" db="EMBL/GenBank/DDBJ databases">
        <title>Complete Genome Sequence of Paenibacillus yonginensis DCY84, a novel Plant Growth-Promoting Bacteria with Elicitation of Induced Systemic Resistance.</title>
        <authorList>
            <person name="Kim Y.J."/>
            <person name="Yang D.C."/>
            <person name="Sukweenadhi J."/>
        </authorList>
    </citation>
    <scope>NUCLEOTIDE SEQUENCE [LARGE SCALE GENOMIC DNA]</scope>
    <source>
        <strain evidence="2 3">DCY84</strain>
    </source>
</reference>
<dbReference type="InterPro" id="IPR026278">
    <property type="entry name" value="KhtT"/>
</dbReference>
<dbReference type="InterPro" id="IPR036721">
    <property type="entry name" value="RCK_C_sf"/>
</dbReference>
<dbReference type="RefSeq" id="WP_068697760.1">
    <property type="nucleotide sequence ID" value="NZ_CP014167.1"/>
</dbReference>